<dbReference type="InterPro" id="IPR003208">
    <property type="entry name" value="Dehydtase/Dehydtase_re"/>
</dbReference>
<gene>
    <name evidence="1" type="ORF">M670_03917</name>
</gene>
<reference evidence="1 2" key="1">
    <citation type="submission" date="2014-04" db="EMBL/GenBank/DDBJ databases">
        <title>Draft genome sequence of Bacillus azotoformans MEV2011, a (co-) denitrifying strain unable to grow in the presence of oxygen.</title>
        <authorList>
            <person name="Nielsen M."/>
            <person name="Schreiber L."/>
            <person name="Finster K."/>
            <person name="Schramm A."/>
        </authorList>
    </citation>
    <scope>NUCLEOTIDE SEQUENCE [LARGE SCALE GENOMIC DNA]</scope>
    <source>
        <strain evidence="1 2">MEV2011</strain>
    </source>
</reference>
<evidence type="ECO:0000313" key="1">
    <source>
        <dbReference type="EMBL" id="KEF36835.1"/>
    </source>
</evidence>
<organism evidence="1 2">
    <name type="scientific">Schinkia azotoformans MEV2011</name>
    <dbReference type="NCBI Taxonomy" id="1348973"/>
    <lineage>
        <taxon>Bacteria</taxon>
        <taxon>Bacillati</taxon>
        <taxon>Bacillota</taxon>
        <taxon>Bacilli</taxon>
        <taxon>Bacillales</taxon>
        <taxon>Bacillaceae</taxon>
        <taxon>Calidifontibacillus/Schinkia group</taxon>
        <taxon>Schinkia</taxon>
    </lineage>
</organism>
<dbReference type="AlphaFoldDB" id="A0A072NUA9"/>
<dbReference type="Proteomes" id="UP000027936">
    <property type="component" value="Unassembled WGS sequence"/>
</dbReference>
<proteinExistence type="predicted"/>
<evidence type="ECO:0000313" key="2">
    <source>
        <dbReference type="Proteomes" id="UP000027936"/>
    </source>
</evidence>
<sequence length="156" mass="17479">MKINSGNETQAIHVYFNEQLNDPFLFQSLLNGVEEEGVPSFVKEKLEKSALELSYQAALESTLGVGIGIGEDSQVILHYTKLAKSQPLFNINLKETYKQRVLGANAARLVKGIPFKSFEEDKEEMNEHVQIQEEAITKEDIAAIVAIVVKLLQEMK</sequence>
<dbReference type="RefSeq" id="WP_035197538.1">
    <property type="nucleotide sequence ID" value="NZ_JJRY01000021.1"/>
</dbReference>
<dbReference type="EMBL" id="JJRY01000021">
    <property type="protein sequence ID" value="KEF36835.1"/>
    <property type="molecule type" value="Genomic_DNA"/>
</dbReference>
<accession>A0A072NUA9</accession>
<dbReference type="InterPro" id="IPR010254">
    <property type="entry name" value="B12-dep_deHydtase_bsu"/>
</dbReference>
<dbReference type="Pfam" id="PF02288">
    <property type="entry name" value="Dehydratase_MU"/>
    <property type="match status" value="1"/>
</dbReference>
<protein>
    <submittedName>
        <fullName evidence="1">Dehydratase medium subunit</fullName>
    </submittedName>
</protein>
<name>A0A072NUA9_SCHAZ</name>
<dbReference type="OrthoDB" id="308037at2"/>
<dbReference type="PATRIC" id="fig|1348973.3.peg.3800"/>
<comment type="caution">
    <text evidence="1">The sequence shown here is derived from an EMBL/GenBank/DDBJ whole genome shotgun (WGS) entry which is preliminary data.</text>
</comment>
<dbReference type="Gene3D" id="3.40.50.10150">
    <property type="entry name" value="B12-dependent dehydatase associated subunit"/>
    <property type="match status" value="1"/>
</dbReference>
<dbReference type="SUPFAM" id="SSF52968">
    <property type="entry name" value="B12-dependent dehydatase associated subunit"/>
    <property type="match status" value="1"/>
</dbReference>